<organism evidence="1 2">
    <name type="scientific">Baudoinia panamericana (strain UAMH 10762)</name>
    <name type="common">Angels' share fungus</name>
    <name type="synonym">Baudoinia compniacensis (strain UAMH 10762)</name>
    <dbReference type="NCBI Taxonomy" id="717646"/>
    <lineage>
        <taxon>Eukaryota</taxon>
        <taxon>Fungi</taxon>
        <taxon>Dikarya</taxon>
        <taxon>Ascomycota</taxon>
        <taxon>Pezizomycotina</taxon>
        <taxon>Dothideomycetes</taxon>
        <taxon>Dothideomycetidae</taxon>
        <taxon>Mycosphaerellales</taxon>
        <taxon>Teratosphaeriaceae</taxon>
        <taxon>Baudoinia</taxon>
    </lineage>
</organism>
<proteinExistence type="predicted"/>
<dbReference type="Proteomes" id="UP000011761">
    <property type="component" value="Unassembled WGS sequence"/>
</dbReference>
<dbReference type="AlphaFoldDB" id="M2LH63"/>
<protein>
    <submittedName>
        <fullName evidence="1">Uncharacterized protein</fullName>
    </submittedName>
</protein>
<dbReference type="RefSeq" id="XP_007679250.1">
    <property type="nucleotide sequence ID" value="XM_007681060.1"/>
</dbReference>
<accession>M2LH63</accession>
<evidence type="ECO:0000313" key="1">
    <source>
        <dbReference type="EMBL" id="EMC93467.1"/>
    </source>
</evidence>
<dbReference type="HOGENOM" id="CLU_2885422_0_0_1"/>
<dbReference type="KEGG" id="bcom:BAUCODRAFT_37150"/>
<gene>
    <name evidence="1" type="ORF">BAUCODRAFT_37150</name>
</gene>
<sequence>MAVVLQTVEIAMRVDDSCRCSNGAKALIGYKEATKQESYLLHVSRYLIVGTFVALSIGREEEG</sequence>
<evidence type="ECO:0000313" key="2">
    <source>
        <dbReference type="Proteomes" id="UP000011761"/>
    </source>
</evidence>
<reference evidence="1 2" key="1">
    <citation type="journal article" date="2012" name="PLoS Pathog.">
        <title>Diverse lifestyles and strategies of plant pathogenesis encoded in the genomes of eighteen Dothideomycetes fungi.</title>
        <authorList>
            <person name="Ohm R.A."/>
            <person name="Feau N."/>
            <person name="Henrissat B."/>
            <person name="Schoch C.L."/>
            <person name="Horwitz B.A."/>
            <person name="Barry K.W."/>
            <person name="Condon B.J."/>
            <person name="Copeland A.C."/>
            <person name="Dhillon B."/>
            <person name="Glaser F."/>
            <person name="Hesse C.N."/>
            <person name="Kosti I."/>
            <person name="LaButti K."/>
            <person name="Lindquist E.A."/>
            <person name="Lucas S."/>
            <person name="Salamov A.A."/>
            <person name="Bradshaw R.E."/>
            <person name="Ciuffetti L."/>
            <person name="Hamelin R.C."/>
            <person name="Kema G.H.J."/>
            <person name="Lawrence C."/>
            <person name="Scott J.A."/>
            <person name="Spatafora J.W."/>
            <person name="Turgeon B.G."/>
            <person name="de Wit P.J.G.M."/>
            <person name="Zhong S."/>
            <person name="Goodwin S.B."/>
            <person name="Grigoriev I.V."/>
        </authorList>
    </citation>
    <scope>NUCLEOTIDE SEQUENCE [LARGE SCALE GENOMIC DNA]</scope>
    <source>
        <strain evidence="1 2">UAMH 10762</strain>
    </source>
</reference>
<keyword evidence="2" id="KW-1185">Reference proteome</keyword>
<dbReference type="GeneID" id="19113163"/>
<dbReference type="EMBL" id="KB445560">
    <property type="protein sequence ID" value="EMC93467.1"/>
    <property type="molecule type" value="Genomic_DNA"/>
</dbReference>
<name>M2LH63_BAUPA</name>